<dbReference type="PANTHER" id="PTHR21490:SF2">
    <property type="entry name" value="ENKURIN DOMAIN-CONTAINING PROTEIN 1"/>
    <property type="match status" value="1"/>
</dbReference>
<comment type="subcellular location">
    <subcellularLocation>
        <location evidence="1">Cell projection</location>
        <location evidence="1">Cilium</location>
    </subcellularLocation>
    <subcellularLocation>
        <location evidence="2">Cytoplasm</location>
        <location evidence="2">Cytoskeleton</location>
    </subcellularLocation>
</comment>
<feature type="region of interest" description="Disordered" evidence="7">
    <location>
        <begin position="44"/>
        <end position="84"/>
    </location>
</feature>
<feature type="compositionally biased region" description="Basic residues" evidence="7">
    <location>
        <begin position="56"/>
        <end position="65"/>
    </location>
</feature>
<evidence type="ECO:0000256" key="5">
    <source>
        <dbReference type="ARBA" id="ARBA00023273"/>
    </source>
</evidence>
<dbReference type="EMBL" id="JAPXFL010000006">
    <property type="protein sequence ID" value="KAK9505431.1"/>
    <property type="molecule type" value="Genomic_DNA"/>
</dbReference>
<gene>
    <name evidence="9" type="ORF">O3M35_009494</name>
</gene>
<keyword evidence="4" id="KW-0206">Cytoskeleton</keyword>
<feature type="compositionally biased region" description="Basic and acidic residues" evidence="7">
    <location>
        <begin position="45"/>
        <end position="55"/>
    </location>
</feature>
<evidence type="ECO:0000256" key="6">
    <source>
        <dbReference type="SAM" id="Coils"/>
    </source>
</evidence>
<dbReference type="GO" id="GO:0005881">
    <property type="term" value="C:cytoplasmic microtubule"/>
    <property type="evidence" value="ECO:0007669"/>
    <property type="project" value="TreeGrafter"/>
</dbReference>
<feature type="domain" description="Enkurin" evidence="8">
    <location>
        <begin position="211"/>
        <end position="318"/>
    </location>
</feature>
<keyword evidence="6" id="KW-0175">Coiled coil</keyword>
<evidence type="ECO:0000256" key="2">
    <source>
        <dbReference type="ARBA" id="ARBA00004245"/>
    </source>
</evidence>
<evidence type="ECO:0000256" key="7">
    <source>
        <dbReference type="SAM" id="MobiDB-lite"/>
    </source>
</evidence>
<feature type="region of interest" description="Disordered" evidence="7">
    <location>
        <begin position="103"/>
        <end position="152"/>
    </location>
</feature>
<dbReference type="Pfam" id="PF13864">
    <property type="entry name" value="Enkurin"/>
    <property type="match status" value="1"/>
</dbReference>
<feature type="region of interest" description="Disordered" evidence="7">
    <location>
        <begin position="218"/>
        <end position="246"/>
    </location>
</feature>
<dbReference type="InterPro" id="IPR027012">
    <property type="entry name" value="Enkurin_dom"/>
</dbReference>
<sequence>MNFKKSFQMSPEMRTILPIENKKPTKNFLVENIKNLRIMQSQMETARRSLEDKAKKLQKAPKKKSPFTIRKPDEQNKWIPLPSSDENLYNQSTLANSHKTISVQSQTQQIHNKQYTDQGVQTSPPSRETEEKQECLPHPVSPKYPSNKSVTAVDDSSAYTKARAINKMLKDNGVNYIELNARRIIESKRKTKDKPDPIGIPPNYQLGALPKYLAERKSANAQEPKKNEKSPAETDQTIMRTPQNEQDRPGYILLTDEERLEHLKIMKKCYEELLVQFNQLPIRHDSLKARQKKADLEKQLENLENSMKIFSRERLYIKL</sequence>
<feature type="compositionally biased region" description="Polar residues" evidence="7">
    <location>
        <begin position="103"/>
        <end position="126"/>
    </location>
</feature>
<keyword evidence="10" id="KW-1185">Reference proteome</keyword>
<organism evidence="9 10">
    <name type="scientific">Rhynocoris fuscipes</name>
    <dbReference type="NCBI Taxonomy" id="488301"/>
    <lineage>
        <taxon>Eukaryota</taxon>
        <taxon>Metazoa</taxon>
        <taxon>Ecdysozoa</taxon>
        <taxon>Arthropoda</taxon>
        <taxon>Hexapoda</taxon>
        <taxon>Insecta</taxon>
        <taxon>Pterygota</taxon>
        <taxon>Neoptera</taxon>
        <taxon>Paraneoptera</taxon>
        <taxon>Hemiptera</taxon>
        <taxon>Heteroptera</taxon>
        <taxon>Panheteroptera</taxon>
        <taxon>Cimicomorpha</taxon>
        <taxon>Reduviidae</taxon>
        <taxon>Harpactorinae</taxon>
        <taxon>Harpactorini</taxon>
        <taxon>Rhynocoris</taxon>
    </lineage>
</organism>
<dbReference type="AlphaFoldDB" id="A0AAW1D339"/>
<evidence type="ECO:0000313" key="9">
    <source>
        <dbReference type="EMBL" id="KAK9505431.1"/>
    </source>
</evidence>
<feature type="compositionally biased region" description="Basic and acidic residues" evidence="7">
    <location>
        <begin position="218"/>
        <end position="232"/>
    </location>
</feature>
<dbReference type="GO" id="GO:0005929">
    <property type="term" value="C:cilium"/>
    <property type="evidence" value="ECO:0007669"/>
    <property type="project" value="UniProtKB-SubCell"/>
</dbReference>
<keyword evidence="3" id="KW-0963">Cytoplasm</keyword>
<comment type="caution">
    <text evidence="9">The sequence shown here is derived from an EMBL/GenBank/DDBJ whole genome shotgun (WGS) entry which is preliminary data.</text>
</comment>
<feature type="coiled-coil region" evidence="6">
    <location>
        <begin position="286"/>
        <end position="313"/>
    </location>
</feature>
<evidence type="ECO:0000256" key="4">
    <source>
        <dbReference type="ARBA" id="ARBA00023212"/>
    </source>
</evidence>
<reference evidence="9 10" key="1">
    <citation type="submission" date="2022-12" db="EMBL/GenBank/DDBJ databases">
        <title>Chromosome-level genome assembly of true bugs.</title>
        <authorList>
            <person name="Ma L."/>
            <person name="Li H."/>
        </authorList>
    </citation>
    <scope>NUCLEOTIDE SEQUENCE [LARGE SCALE GENOMIC DNA]</scope>
    <source>
        <strain evidence="9">Lab_2022b</strain>
    </source>
</reference>
<accession>A0AAW1D339</accession>
<evidence type="ECO:0000259" key="8">
    <source>
        <dbReference type="PROSITE" id="PS51665"/>
    </source>
</evidence>
<evidence type="ECO:0000256" key="3">
    <source>
        <dbReference type="ARBA" id="ARBA00022490"/>
    </source>
</evidence>
<name>A0AAW1D339_9HEMI</name>
<feature type="compositionally biased region" description="Polar residues" evidence="7">
    <location>
        <begin position="233"/>
        <end position="244"/>
    </location>
</feature>
<protein>
    <recommendedName>
        <fullName evidence="8">Enkurin domain-containing protein</fullName>
    </recommendedName>
</protein>
<evidence type="ECO:0000313" key="10">
    <source>
        <dbReference type="Proteomes" id="UP001461498"/>
    </source>
</evidence>
<keyword evidence="5" id="KW-0966">Cell projection</keyword>
<dbReference type="Proteomes" id="UP001461498">
    <property type="component" value="Unassembled WGS sequence"/>
</dbReference>
<dbReference type="InterPro" id="IPR052102">
    <property type="entry name" value="Enkurin_domain-protein"/>
</dbReference>
<dbReference type="PANTHER" id="PTHR21490">
    <property type="entry name" value="ENKURIN-RELATED"/>
    <property type="match status" value="1"/>
</dbReference>
<evidence type="ECO:0000256" key="1">
    <source>
        <dbReference type="ARBA" id="ARBA00004138"/>
    </source>
</evidence>
<proteinExistence type="predicted"/>
<dbReference type="PROSITE" id="PS51665">
    <property type="entry name" value="ENKURIN"/>
    <property type="match status" value="1"/>
</dbReference>